<dbReference type="GeneID" id="20825304"/>
<dbReference type="EMBL" id="GL891304">
    <property type="protein sequence ID" value="EGO57361.1"/>
    <property type="molecule type" value="Genomic_DNA"/>
</dbReference>
<dbReference type="SUPFAM" id="SSF52833">
    <property type="entry name" value="Thioredoxin-like"/>
    <property type="match status" value="1"/>
</dbReference>
<dbReference type="AlphaFoldDB" id="F8MK77"/>
<dbReference type="PROSITE" id="PS00194">
    <property type="entry name" value="THIOREDOXIN_1"/>
    <property type="match status" value="1"/>
</dbReference>
<dbReference type="InterPro" id="IPR017937">
    <property type="entry name" value="Thioredoxin_CS"/>
</dbReference>
<keyword evidence="5" id="KW-1185">Reference proteome</keyword>
<comment type="similarity">
    <text evidence="1">Belongs to the thioredoxin family.</text>
</comment>
<accession>F8MK77</accession>
<dbReference type="Gene3D" id="3.40.30.10">
    <property type="entry name" value="Glutaredoxin"/>
    <property type="match status" value="1"/>
</dbReference>
<sequence length="206" mass="22514">MIRLKSGSAMWNLEHVNGPGEGWIRELIHYLGSTYLYLPTPPTTDTAHGDDRVQRLLVYLVMQSTSPSILPPPNTNIIAMSDGVKHINSAQEFANLLNTTQYVVADFYADWCGPCKAIAPMYAQFAKTFSIPNFLAFAKINVDSVQQVAQHYRVSAMPTFLFFKNGKQVAVNGSVMIQGADVNSLRAAAEKMGRLAKEKAAAAGSS</sequence>
<reference evidence="5" key="1">
    <citation type="journal article" date="2011" name="Genetics">
        <title>Massive changes in genome architecture accompany the transition to self-fertility in the filamentous fungus Neurospora tetrasperma.</title>
        <authorList>
            <person name="Ellison C.E."/>
            <person name="Stajich J.E."/>
            <person name="Jacobson D.J."/>
            <person name="Natvig D.O."/>
            <person name="Lapidus A."/>
            <person name="Foster B."/>
            <person name="Aerts A."/>
            <person name="Riley R."/>
            <person name="Lindquist E.A."/>
            <person name="Grigoriev I.V."/>
            <person name="Taylor J.W."/>
        </authorList>
    </citation>
    <scope>NUCLEOTIDE SEQUENCE [LARGE SCALE GENOMIC DNA]</scope>
    <source>
        <strain evidence="5">FGSC 2508 / P0657</strain>
    </source>
</reference>
<dbReference type="VEuPathDB" id="FungiDB:NEUTE1DRAFT_129333"/>
<protein>
    <recommendedName>
        <fullName evidence="3">Thioredoxin domain-containing protein</fullName>
    </recommendedName>
</protein>
<dbReference type="InterPro" id="IPR036249">
    <property type="entry name" value="Thioredoxin-like_sf"/>
</dbReference>
<dbReference type="Pfam" id="PF00085">
    <property type="entry name" value="Thioredoxin"/>
    <property type="match status" value="1"/>
</dbReference>
<dbReference type="PROSITE" id="PS51352">
    <property type="entry name" value="THIOREDOXIN_2"/>
    <property type="match status" value="1"/>
</dbReference>
<dbReference type="Proteomes" id="UP000008065">
    <property type="component" value="Unassembled WGS sequence"/>
</dbReference>
<gene>
    <name evidence="4" type="ORF">NEUTE1DRAFT_129333</name>
</gene>
<dbReference type="PANTHER" id="PTHR46115">
    <property type="entry name" value="THIOREDOXIN-LIKE PROTEIN 1"/>
    <property type="match status" value="1"/>
</dbReference>
<evidence type="ECO:0000313" key="5">
    <source>
        <dbReference type="Proteomes" id="UP000008065"/>
    </source>
</evidence>
<evidence type="ECO:0000259" key="3">
    <source>
        <dbReference type="PROSITE" id="PS51352"/>
    </source>
</evidence>
<evidence type="ECO:0000313" key="4">
    <source>
        <dbReference type="EMBL" id="EGO57361.1"/>
    </source>
</evidence>
<evidence type="ECO:0000256" key="2">
    <source>
        <dbReference type="ARBA" id="ARBA00023157"/>
    </source>
</evidence>
<keyword evidence="2" id="KW-1015">Disulfide bond</keyword>
<proteinExistence type="inferred from homology"/>
<dbReference type="HOGENOM" id="CLU_1448097_0_0_1"/>
<organism evidence="4 5">
    <name type="scientific">Neurospora tetrasperma (strain FGSC 2508 / ATCC MYA-4615 / P0657)</name>
    <dbReference type="NCBI Taxonomy" id="510951"/>
    <lineage>
        <taxon>Eukaryota</taxon>
        <taxon>Fungi</taxon>
        <taxon>Dikarya</taxon>
        <taxon>Ascomycota</taxon>
        <taxon>Pezizomycotina</taxon>
        <taxon>Sordariomycetes</taxon>
        <taxon>Sordariomycetidae</taxon>
        <taxon>Sordariales</taxon>
        <taxon>Sordariaceae</taxon>
        <taxon>Neurospora</taxon>
    </lineage>
</organism>
<dbReference type="KEGG" id="nte:NEUTE1DRAFT129333"/>
<dbReference type="InterPro" id="IPR013766">
    <property type="entry name" value="Thioredoxin_domain"/>
</dbReference>
<feature type="domain" description="Thioredoxin" evidence="3">
    <location>
        <begin position="66"/>
        <end position="194"/>
    </location>
</feature>
<dbReference type="CDD" id="cd02947">
    <property type="entry name" value="TRX_family"/>
    <property type="match status" value="1"/>
</dbReference>
<dbReference type="PRINTS" id="PR00421">
    <property type="entry name" value="THIOREDOXIN"/>
</dbReference>
<dbReference type="OrthoDB" id="19690at2759"/>
<evidence type="ECO:0000256" key="1">
    <source>
        <dbReference type="ARBA" id="ARBA00008987"/>
    </source>
</evidence>
<dbReference type="RefSeq" id="XP_009850498.1">
    <property type="nucleotide sequence ID" value="XM_009852196.1"/>
</dbReference>
<name>F8MK77_NEUT8</name>